<keyword evidence="1" id="KW-0489">Methyltransferase</keyword>
<evidence type="ECO:0000313" key="1">
    <source>
        <dbReference type="EMBL" id="SHI11878.1"/>
    </source>
</evidence>
<keyword evidence="2" id="KW-1185">Reference proteome</keyword>
<dbReference type="PANTHER" id="PTHR38451">
    <property type="entry name" value="TRNA (ADENINE(22)-N(1))-METHYLTRANSFERASE"/>
    <property type="match status" value="1"/>
</dbReference>
<dbReference type="Gene3D" id="3.40.50.150">
    <property type="entry name" value="Vaccinia Virus protein VP39"/>
    <property type="match status" value="1"/>
</dbReference>
<dbReference type="SUPFAM" id="SSF53335">
    <property type="entry name" value="S-adenosyl-L-methionine-dependent methyltransferases"/>
    <property type="match status" value="1"/>
</dbReference>
<accession>A0A1M5YIZ8</accession>
<dbReference type="STRING" id="1121131.SAMN02745229_01532"/>
<dbReference type="PANTHER" id="PTHR38451:SF1">
    <property type="entry name" value="TRNA (ADENINE(22)-N(1))-METHYLTRANSFERASE"/>
    <property type="match status" value="1"/>
</dbReference>
<dbReference type="GO" id="GO:0008168">
    <property type="term" value="F:methyltransferase activity"/>
    <property type="evidence" value="ECO:0007669"/>
    <property type="project" value="UniProtKB-KW"/>
</dbReference>
<dbReference type="EMBL" id="FQXK01000011">
    <property type="protein sequence ID" value="SHI11878.1"/>
    <property type="molecule type" value="Genomic_DNA"/>
</dbReference>
<keyword evidence="1" id="KW-0808">Transferase</keyword>
<protein>
    <submittedName>
        <fullName evidence="1">tRNA (Adenine22-N1)-methyltransferase</fullName>
    </submittedName>
</protein>
<dbReference type="AlphaFoldDB" id="A0A1M5YIZ8"/>
<reference evidence="2" key="1">
    <citation type="submission" date="2016-11" db="EMBL/GenBank/DDBJ databases">
        <authorList>
            <person name="Varghese N."/>
            <person name="Submissions S."/>
        </authorList>
    </citation>
    <scope>NUCLEOTIDE SEQUENCE [LARGE SCALE GENOMIC DNA]</scope>
    <source>
        <strain evidence="2">DSM 3071</strain>
    </source>
</reference>
<proteinExistence type="predicted"/>
<gene>
    <name evidence="1" type="ORF">SAMN02745229_01532</name>
</gene>
<dbReference type="InterPro" id="IPR029063">
    <property type="entry name" value="SAM-dependent_MTases_sf"/>
</dbReference>
<name>A0A1M5YIZ8_BUTFI</name>
<dbReference type="GO" id="GO:0032259">
    <property type="term" value="P:methylation"/>
    <property type="evidence" value="ECO:0007669"/>
    <property type="project" value="UniProtKB-KW"/>
</dbReference>
<dbReference type="Proteomes" id="UP000184278">
    <property type="component" value="Unassembled WGS sequence"/>
</dbReference>
<dbReference type="Pfam" id="PF12847">
    <property type="entry name" value="Methyltransf_18"/>
    <property type="match status" value="1"/>
</dbReference>
<evidence type="ECO:0000313" key="2">
    <source>
        <dbReference type="Proteomes" id="UP000184278"/>
    </source>
</evidence>
<organism evidence="1 2">
    <name type="scientific">Butyrivibrio fibrisolvens DSM 3071</name>
    <dbReference type="NCBI Taxonomy" id="1121131"/>
    <lineage>
        <taxon>Bacteria</taxon>
        <taxon>Bacillati</taxon>
        <taxon>Bacillota</taxon>
        <taxon>Clostridia</taxon>
        <taxon>Lachnospirales</taxon>
        <taxon>Lachnospiraceae</taxon>
        <taxon>Butyrivibrio</taxon>
    </lineage>
</organism>
<dbReference type="OrthoDB" id="5881184at2"/>
<sequence>MILHQLELYYSEMVTNMDKNELDNNKLPALSKRLQTVADMVEPGSKVADVGTDHGFVPIYLAKAGLASHAIAMDVRKGPLERATQHVKEYKLEDVIETRLSDGLEKLLEGEADTMICAGMGGPLMQKILENKDPRSVKLKTLILEPQSELMQFRIFLREKGYEIVQEEFLLEDGKYYPVIKTCVNDEIFSENLPRVYLNAIDKLKQILDSKKENYTDFQLLRICDRFGPCILTSPNADFKSFLVHEKAVCDTILGKISDVKDSHIKRAEQISLERSDINIALHLFDL</sequence>